<keyword evidence="1" id="KW-0812">Transmembrane</keyword>
<dbReference type="AlphaFoldDB" id="A0A5C6EGU6"/>
<evidence type="ECO:0000256" key="1">
    <source>
        <dbReference type="SAM" id="Phobius"/>
    </source>
</evidence>
<dbReference type="Proteomes" id="UP000317977">
    <property type="component" value="Unassembled WGS sequence"/>
</dbReference>
<keyword evidence="3" id="KW-1185">Reference proteome</keyword>
<comment type="caution">
    <text evidence="2">The sequence shown here is derived from an EMBL/GenBank/DDBJ whole genome shotgun (WGS) entry which is preliminary data.</text>
</comment>
<dbReference type="EMBL" id="SJPX01000006">
    <property type="protein sequence ID" value="TWU46816.1"/>
    <property type="molecule type" value="Genomic_DNA"/>
</dbReference>
<evidence type="ECO:0000313" key="2">
    <source>
        <dbReference type="EMBL" id="TWU46816.1"/>
    </source>
</evidence>
<name>A0A5C6EGU6_9BACT</name>
<sequence length="421" mass="47081">MERKVRRTTAVKQHSVRELPPVTEAASTEIEIGLIVAGPLDKVDRDALHMAITKTQLALEKCFPNFAFRFRAIKRPELTEGSRVEPSVLLQQAAEDRDAKHWDFVFVITASELIGIYSPFCFAAISRPLDSAVISMSLVDPQAGGAETVENERVDRIALRVSRLMQHCLGHLLGLSRDTRPNHLLFHPALAEDLDDMTELDDDQIARQTEALSEIADQRLEEGSGKSMSYPVFIIRAVWINRREIAEAIWAARPWQFPRRLSRLTLASVSTVTILLMTAESWDLALSQPLFRVWALAATSLIATTLYVIVRQQLLIRRNSNRSEQTVVTSASALGIVLTGMTVTWLSLFMLSIVVSSLLFDRPLIASWAESSDLSSRDIEVWDYLQMAGFSGSVGLLIGALGASFESQNYFRHVIFVDEEI</sequence>
<feature type="transmembrane region" description="Helical" evidence="1">
    <location>
        <begin position="291"/>
        <end position="310"/>
    </location>
</feature>
<feature type="transmembrane region" description="Helical" evidence="1">
    <location>
        <begin position="384"/>
        <end position="405"/>
    </location>
</feature>
<gene>
    <name evidence="2" type="ORF">Poly59_57890</name>
</gene>
<evidence type="ECO:0000313" key="3">
    <source>
        <dbReference type="Proteomes" id="UP000317977"/>
    </source>
</evidence>
<protein>
    <submittedName>
        <fullName evidence="2">Uncharacterized protein</fullName>
    </submittedName>
</protein>
<feature type="transmembrane region" description="Helical" evidence="1">
    <location>
        <begin position="331"/>
        <end position="360"/>
    </location>
</feature>
<reference evidence="2 3" key="1">
    <citation type="submission" date="2019-02" db="EMBL/GenBank/DDBJ databases">
        <title>Deep-cultivation of Planctomycetes and their phenomic and genomic characterization uncovers novel biology.</title>
        <authorList>
            <person name="Wiegand S."/>
            <person name="Jogler M."/>
            <person name="Boedeker C."/>
            <person name="Pinto D."/>
            <person name="Vollmers J."/>
            <person name="Rivas-Marin E."/>
            <person name="Kohn T."/>
            <person name="Peeters S.H."/>
            <person name="Heuer A."/>
            <person name="Rast P."/>
            <person name="Oberbeckmann S."/>
            <person name="Bunk B."/>
            <person name="Jeske O."/>
            <person name="Meyerdierks A."/>
            <person name="Storesund J.E."/>
            <person name="Kallscheuer N."/>
            <person name="Luecker S."/>
            <person name="Lage O.M."/>
            <person name="Pohl T."/>
            <person name="Merkel B.J."/>
            <person name="Hornburger P."/>
            <person name="Mueller R.-W."/>
            <person name="Bruemmer F."/>
            <person name="Labrenz M."/>
            <person name="Spormann A.M."/>
            <person name="Op Den Camp H."/>
            <person name="Overmann J."/>
            <person name="Amann R."/>
            <person name="Jetten M.S.M."/>
            <person name="Mascher T."/>
            <person name="Medema M.H."/>
            <person name="Devos D.P."/>
            <person name="Kaster A.-K."/>
            <person name="Ovreas L."/>
            <person name="Rohde M."/>
            <person name="Galperin M.Y."/>
            <person name="Jogler C."/>
        </authorList>
    </citation>
    <scope>NUCLEOTIDE SEQUENCE [LARGE SCALE GENOMIC DNA]</scope>
    <source>
        <strain evidence="2 3">Poly59</strain>
    </source>
</reference>
<keyword evidence="1" id="KW-1133">Transmembrane helix</keyword>
<keyword evidence="1" id="KW-0472">Membrane</keyword>
<proteinExistence type="predicted"/>
<accession>A0A5C6EGU6</accession>
<organism evidence="2 3">
    <name type="scientific">Rubripirellula reticaptiva</name>
    <dbReference type="NCBI Taxonomy" id="2528013"/>
    <lineage>
        <taxon>Bacteria</taxon>
        <taxon>Pseudomonadati</taxon>
        <taxon>Planctomycetota</taxon>
        <taxon>Planctomycetia</taxon>
        <taxon>Pirellulales</taxon>
        <taxon>Pirellulaceae</taxon>
        <taxon>Rubripirellula</taxon>
    </lineage>
</organism>